<dbReference type="RefSeq" id="WP_007279337.1">
    <property type="nucleotide sequence ID" value="NZ_ABCK01000013.1"/>
</dbReference>
<accession>A6DN95</accession>
<reference evidence="1 2" key="1">
    <citation type="journal article" date="2010" name="J. Bacteriol.">
        <title>Genome sequence of Lentisphaera araneosa HTCC2155T, the type species of the order Lentisphaerales in the phylum Lentisphaerae.</title>
        <authorList>
            <person name="Thrash J.C."/>
            <person name="Cho J.C."/>
            <person name="Vergin K.L."/>
            <person name="Morris R.M."/>
            <person name="Giovannoni S.J."/>
        </authorList>
    </citation>
    <scope>NUCLEOTIDE SEQUENCE [LARGE SCALE GENOMIC DNA]</scope>
    <source>
        <strain evidence="1 2">HTCC2155</strain>
    </source>
</reference>
<protein>
    <submittedName>
        <fullName evidence="1">Uncharacterized protein</fullName>
    </submittedName>
</protein>
<name>A6DN95_9BACT</name>
<dbReference type="AlphaFoldDB" id="A6DN95"/>
<evidence type="ECO:0000313" key="2">
    <source>
        <dbReference type="Proteomes" id="UP000004947"/>
    </source>
</evidence>
<gene>
    <name evidence="1" type="ORF">LNTAR_06344</name>
</gene>
<organism evidence="1 2">
    <name type="scientific">Lentisphaera araneosa HTCC2155</name>
    <dbReference type="NCBI Taxonomy" id="313628"/>
    <lineage>
        <taxon>Bacteria</taxon>
        <taxon>Pseudomonadati</taxon>
        <taxon>Lentisphaerota</taxon>
        <taxon>Lentisphaeria</taxon>
        <taxon>Lentisphaerales</taxon>
        <taxon>Lentisphaeraceae</taxon>
        <taxon>Lentisphaera</taxon>
    </lineage>
</organism>
<proteinExistence type="predicted"/>
<dbReference type="Proteomes" id="UP000004947">
    <property type="component" value="Unassembled WGS sequence"/>
</dbReference>
<dbReference type="EMBL" id="ABCK01000013">
    <property type="protein sequence ID" value="EDM26843.1"/>
    <property type="molecule type" value="Genomic_DNA"/>
</dbReference>
<comment type="caution">
    <text evidence="1">The sequence shown here is derived from an EMBL/GenBank/DDBJ whole genome shotgun (WGS) entry which is preliminary data.</text>
</comment>
<evidence type="ECO:0000313" key="1">
    <source>
        <dbReference type="EMBL" id="EDM26843.1"/>
    </source>
</evidence>
<keyword evidence="2" id="KW-1185">Reference proteome</keyword>
<sequence length="140" mass="16459">MSKTVELNSVEEVLTHEYDDYSMCNDLSYEYKLNFTNSGVIQGLAHDLHHLKSHIGPNGISTYLDHMEELFMVEQALRTLQTINSPNYEVLKGSLTKVEIDEDGWIETENYNDSEDWEKWSDDDHKLLLKWIESNKERFK</sequence>